<comment type="caution">
    <text evidence="1">The sequence shown here is derived from an EMBL/GenBank/DDBJ whole genome shotgun (WGS) entry which is preliminary data.</text>
</comment>
<dbReference type="SUPFAM" id="SSF53448">
    <property type="entry name" value="Nucleotide-diphospho-sugar transferases"/>
    <property type="match status" value="1"/>
</dbReference>
<reference evidence="1 2" key="1">
    <citation type="journal article" date="2019" name="Int. J. Syst. Evol. Microbiol.">
        <title>The Global Catalogue of Microorganisms (GCM) 10K type strain sequencing project: providing services to taxonomists for standard genome sequencing and annotation.</title>
        <authorList>
            <consortium name="The Broad Institute Genomics Platform"/>
            <consortium name="The Broad Institute Genome Sequencing Center for Infectious Disease"/>
            <person name="Wu L."/>
            <person name="Ma J."/>
        </authorList>
    </citation>
    <scope>NUCLEOTIDE SEQUENCE [LARGE SCALE GENOMIC DNA]</scope>
    <source>
        <strain evidence="1 2">JCM 14319</strain>
    </source>
</reference>
<protein>
    <recommendedName>
        <fullName evidence="3">Galactosyltransferase C-terminal domain-containing protein</fullName>
    </recommendedName>
</protein>
<gene>
    <name evidence="1" type="ORF">GCM10009747_25970</name>
</gene>
<dbReference type="RefSeq" id="WP_232498746.1">
    <property type="nucleotide sequence ID" value="NZ_BAAANH010000005.1"/>
</dbReference>
<organism evidence="1 2">
    <name type="scientific">Agromyces humatus</name>
    <dbReference type="NCBI Taxonomy" id="279573"/>
    <lineage>
        <taxon>Bacteria</taxon>
        <taxon>Bacillati</taxon>
        <taxon>Actinomycetota</taxon>
        <taxon>Actinomycetes</taxon>
        <taxon>Micrococcales</taxon>
        <taxon>Microbacteriaceae</taxon>
        <taxon>Agromyces</taxon>
    </lineage>
</organism>
<evidence type="ECO:0000313" key="2">
    <source>
        <dbReference type="Proteomes" id="UP001500506"/>
    </source>
</evidence>
<dbReference type="Proteomes" id="UP001500506">
    <property type="component" value="Unassembled WGS sequence"/>
</dbReference>
<keyword evidence="2" id="KW-1185">Reference proteome</keyword>
<dbReference type="EMBL" id="BAAANH010000005">
    <property type="protein sequence ID" value="GAA1764829.1"/>
    <property type="molecule type" value="Genomic_DNA"/>
</dbReference>
<name>A0ABN2KTI1_9MICO</name>
<dbReference type="Gene3D" id="3.90.550.10">
    <property type="entry name" value="Spore Coat Polysaccharide Biosynthesis Protein SpsA, Chain A"/>
    <property type="match status" value="1"/>
</dbReference>
<accession>A0ABN2KTI1</accession>
<proteinExistence type="predicted"/>
<evidence type="ECO:0008006" key="3">
    <source>
        <dbReference type="Google" id="ProtNLM"/>
    </source>
</evidence>
<dbReference type="InterPro" id="IPR029044">
    <property type="entry name" value="Nucleotide-diphossugar_trans"/>
</dbReference>
<evidence type="ECO:0000313" key="1">
    <source>
        <dbReference type="EMBL" id="GAA1764829.1"/>
    </source>
</evidence>
<sequence>MRSLIVIPWRPAPSRVEAFERVFEWYRRMLPEFRIVTCDTDDEVFALARTRNLGVASADDDEVVVISDADTFPEPGPVRAAVAAAARSGRVQLPYTAYRWLGPDGSAQFAEGVSPADCDYELVPGACSGVYVTTRRSWQAHGGQDERFRGWGFEDKAWYVAHETLLGAPPQRHDGRVYALHHAVEARTGPDYDRNAKLMQRYLNAAGDREAMERLVVEGQVARAHRSISSDPLNP</sequence>